<dbReference type="Pfam" id="PF22082">
    <property type="entry name" value="TtuA_LIM_N"/>
    <property type="match status" value="1"/>
</dbReference>
<reference evidence="6 8" key="1">
    <citation type="submission" date="2018-10" db="EMBL/GenBank/DDBJ databases">
        <title>Co-occurring genomic capacity for anaerobic methane metabolism and dissimilatory sulfite reduction discovered in the Korarchaeota.</title>
        <authorList>
            <person name="Mckay L.J."/>
            <person name="Dlakic M."/>
            <person name="Fields M.W."/>
            <person name="Delmont T.O."/>
            <person name="Eren A.M."/>
            <person name="Jay Z.J."/>
            <person name="Klingelsmith K.B."/>
            <person name="Rusch D.B."/>
            <person name="Inskeep W.P."/>
        </authorList>
    </citation>
    <scope>NUCLEOTIDE SEQUENCE [LARGE SCALE GENOMIC DNA]</scope>
    <source>
        <strain evidence="6 8">MDKW</strain>
    </source>
</reference>
<keyword evidence="3" id="KW-0547">Nucleotide-binding</keyword>
<evidence type="ECO:0000259" key="5">
    <source>
        <dbReference type="Pfam" id="PF22082"/>
    </source>
</evidence>
<evidence type="ECO:0000313" key="6">
    <source>
        <dbReference type="EMBL" id="RSN75962.1"/>
    </source>
</evidence>
<dbReference type="EMBL" id="RCOS01000066">
    <property type="protein sequence ID" value="RSN75962.1"/>
    <property type="molecule type" value="Genomic_DNA"/>
</dbReference>
<feature type="binding site" evidence="2">
    <location>
        <position position="23"/>
    </location>
    <ligand>
        <name>Zn(2+)</name>
        <dbReference type="ChEBI" id="CHEBI:29105"/>
        <label>1</label>
    </ligand>
</feature>
<dbReference type="Pfam" id="PF01171">
    <property type="entry name" value="ATP_bind_3"/>
    <property type="match status" value="1"/>
</dbReference>
<feature type="domain" description="tRNA(Ile)-lysidine/2-thiocytidine synthase N-terminal" evidence="4">
    <location>
        <begin position="50"/>
        <end position="223"/>
    </location>
</feature>
<evidence type="ECO:0000256" key="1">
    <source>
        <dbReference type="ARBA" id="ARBA00022679"/>
    </source>
</evidence>
<evidence type="ECO:0000313" key="7">
    <source>
        <dbReference type="EMBL" id="RZN62621.1"/>
    </source>
</evidence>
<feature type="domain" description="2-thiouridine synthetase TtuA-like N-terminal LIM" evidence="5">
    <location>
        <begin position="3"/>
        <end position="27"/>
    </location>
</feature>
<keyword evidence="3" id="KW-0067">ATP-binding</keyword>
<feature type="binding site" evidence="3">
    <location>
        <position position="169"/>
    </location>
    <ligand>
        <name>ATP</name>
        <dbReference type="ChEBI" id="CHEBI:30616"/>
    </ligand>
</feature>
<dbReference type="GO" id="GO:0000049">
    <property type="term" value="F:tRNA binding"/>
    <property type="evidence" value="ECO:0007669"/>
    <property type="project" value="InterPro"/>
</dbReference>
<feature type="binding site" evidence="2">
    <location>
        <position position="26"/>
    </location>
    <ligand>
        <name>Zn(2+)</name>
        <dbReference type="ChEBI" id="CHEBI:29105"/>
        <label>1</label>
    </ligand>
</feature>
<reference evidence="7 9" key="2">
    <citation type="journal article" date="2019" name="Nat. Microbiol.">
        <title>Wide diversity of methane and short-chain alkane metabolisms in uncultured archaea.</title>
        <authorList>
            <person name="Borrel G."/>
            <person name="Adam P.S."/>
            <person name="McKay L.J."/>
            <person name="Chen L.X."/>
            <person name="Sierra-Garcia I.N."/>
            <person name="Sieber C.M."/>
            <person name="Letourneur Q."/>
            <person name="Ghozlane A."/>
            <person name="Andersen G.L."/>
            <person name="Li W.J."/>
            <person name="Hallam S.J."/>
            <person name="Muyzer G."/>
            <person name="de Oliveira V.M."/>
            <person name="Inskeep W.P."/>
            <person name="Banfield J.F."/>
            <person name="Gribaldo S."/>
        </authorList>
    </citation>
    <scope>NUCLEOTIDE SEQUENCE [LARGE SCALE GENOMIC DNA]</scope>
    <source>
        <strain evidence="7">NM4</strain>
    </source>
</reference>
<dbReference type="GO" id="GO:0002143">
    <property type="term" value="P:tRNA wobble position uridine thiolation"/>
    <property type="evidence" value="ECO:0007669"/>
    <property type="project" value="TreeGrafter"/>
</dbReference>
<dbReference type="AlphaFoldDB" id="A0A3R9PXW5"/>
<feature type="binding site" evidence="3">
    <location>
        <position position="58"/>
    </location>
    <ligand>
        <name>ATP</name>
        <dbReference type="ChEBI" id="CHEBI:30616"/>
    </ligand>
</feature>
<dbReference type="GO" id="GO:0002144">
    <property type="term" value="C:cytosolic tRNA wobble base thiouridylase complex"/>
    <property type="evidence" value="ECO:0007669"/>
    <property type="project" value="TreeGrafter"/>
</dbReference>
<dbReference type="GO" id="GO:0005524">
    <property type="term" value="F:ATP binding"/>
    <property type="evidence" value="ECO:0007669"/>
    <property type="project" value="UniProtKB-KW"/>
</dbReference>
<feature type="binding site" evidence="3">
    <location>
        <position position="84"/>
    </location>
    <ligand>
        <name>ATP</name>
        <dbReference type="ChEBI" id="CHEBI:30616"/>
    </ligand>
</feature>
<gene>
    <name evidence="6" type="ORF">D6D85_05355</name>
    <name evidence="7" type="ORF">EF810_02335</name>
</gene>
<evidence type="ECO:0000256" key="3">
    <source>
        <dbReference type="PIRSR" id="PIRSR004976-51"/>
    </source>
</evidence>
<keyword evidence="2" id="KW-0479">Metal-binding</keyword>
<dbReference type="InterPro" id="IPR035107">
    <property type="entry name" value="tRNA_thiolation_TtcA_Ctu1"/>
</dbReference>
<dbReference type="InterPro" id="IPR054306">
    <property type="entry name" value="TtuA-like_LIM_N"/>
</dbReference>
<organism evidence="6 8">
    <name type="scientific">Candidatus Methanodesulfokora washburnensis</name>
    <dbReference type="NCBI Taxonomy" id="2478471"/>
    <lineage>
        <taxon>Archaea</taxon>
        <taxon>Thermoproteota</taxon>
        <taxon>Candidatus Korarchaeia</taxon>
        <taxon>Candidatus Korarchaeia incertae sedis</taxon>
        <taxon>Candidatus Methanodesulfokora</taxon>
    </lineage>
</organism>
<keyword evidence="2" id="KW-0862">Zinc</keyword>
<feature type="binding site" evidence="2">
    <location>
        <position position="294"/>
    </location>
    <ligand>
        <name>Zn(2+)</name>
        <dbReference type="ChEBI" id="CHEBI:29105"/>
        <label>2</label>
    </ligand>
</feature>
<feature type="binding site" evidence="2">
    <location>
        <position position="297"/>
    </location>
    <ligand>
        <name>Zn(2+)</name>
        <dbReference type="ChEBI" id="CHEBI:29105"/>
        <label>2</label>
    </ligand>
</feature>
<name>A0A3R9PXW5_9CREN</name>
<dbReference type="InterPro" id="IPR011063">
    <property type="entry name" value="TilS/TtcA_N"/>
</dbReference>
<feature type="binding site" evidence="2">
    <location>
        <position position="282"/>
    </location>
    <ligand>
        <name>Zn(2+)</name>
        <dbReference type="ChEBI" id="CHEBI:29105"/>
        <label>2</label>
    </ligand>
</feature>
<dbReference type="OrthoDB" id="33422at2157"/>
<feature type="binding site" evidence="2">
    <location>
        <position position="7"/>
    </location>
    <ligand>
        <name>Zn(2+)</name>
        <dbReference type="ChEBI" id="CHEBI:29105"/>
        <label>1</label>
    </ligand>
</feature>
<evidence type="ECO:0000313" key="9">
    <source>
        <dbReference type="Proteomes" id="UP000316217"/>
    </source>
</evidence>
<dbReference type="InterPro" id="IPR014729">
    <property type="entry name" value="Rossmann-like_a/b/a_fold"/>
</dbReference>
<dbReference type="NCBIfam" id="TIGR00269">
    <property type="entry name" value="TIGR00269 family protein"/>
    <property type="match status" value="1"/>
</dbReference>
<dbReference type="PANTHER" id="PTHR11807">
    <property type="entry name" value="ATPASES OF THE PP SUPERFAMILY-RELATED"/>
    <property type="match status" value="1"/>
</dbReference>
<dbReference type="GO" id="GO:0046872">
    <property type="term" value="F:metal ion binding"/>
    <property type="evidence" value="ECO:0007669"/>
    <property type="project" value="UniProtKB-KW"/>
</dbReference>
<dbReference type="PIRSF" id="PIRSF004976">
    <property type="entry name" value="ATPase_YdaO"/>
    <property type="match status" value="1"/>
</dbReference>
<dbReference type="Proteomes" id="UP000316217">
    <property type="component" value="Unassembled WGS sequence"/>
</dbReference>
<evidence type="ECO:0000313" key="8">
    <source>
        <dbReference type="Proteomes" id="UP000277582"/>
    </source>
</evidence>
<proteinExistence type="predicted"/>
<evidence type="ECO:0000256" key="2">
    <source>
        <dbReference type="PIRSR" id="PIRSR004976-50"/>
    </source>
</evidence>
<feature type="binding site" evidence="3">
    <location>
        <begin position="52"/>
        <end position="54"/>
    </location>
    <ligand>
        <name>ATP</name>
        <dbReference type="ChEBI" id="CHEBI:30616"/>
    </ligand>
</feature>
<dbReference type="Proteomes" id="UP000277582">
    <property type="component" value="Unassembled WGS sequence"/>
</dbReference>
<feature type="binding site" evidence="2">
    <location>
        <position position="285"/>
    </location>
    <ligand>
        <name>Zn(2+)</name>
        <dbReference type="ChEBI" id="CHEBI:29105"/>
        <label>2</label>
    </ligand>
</feature>
<protein>
    <submittedName>
        <fullName evidence="6">TIGR00269 family protein</fullName>
    </submittedName>
</protein>
<dbReference type="RefSeq" id="WP_125671000.1">
    <property type="nucleotide sequence ID" value="NZ_RCOS01000066.1"/>
</dbReference>
<keyword evidence="1" id="KW-0808">Transferase</keyword>
<dbReference type="EMBL" id="RXII01000041">
    <property type="protein sequence ID" value="RZN62621.1"/>
    <property type="molecule type" value="Genomic_DNA"/>
</dbReference>
<dbReference type="GO" id="GO:0016740">
    <property type="term" value="F:transferase activity"/>
    <property type="evidence" value="ECO:0007669"/>
    <property type="project" value="UniProtKB-KW"/>
</dbReference>
<accession>A0A3R9PXW5</accession>
<evidence type="ECO:0000259" key="4">
    <source>
        <dbReference type="Pfam" id="PF01171"/>
    </source>
</evidence>
<sequence length="309" mass="34995">MRRCDRCGREAIIYIRNKREALCESCLFLSIRRRAYSVLRRDLSDGDFAVVALSGGKDSSLSLILTKEFVEREGIDVRVAALTVDEGTSYRRASIEMAMKLTSQLGVEHRIVRMKEFHGFSIEEIREKKLPNERRTACTYCGVLRRQMINTIAREWGATKVVTGHNLDDLVQTFVMNLTRGDVSALSRFLSREPPSSSLVQRVRPLMYVYEKEVAAYCIAAGIPAHVGKCPLTQGMRIGIRRALDNMELRNPGFKLNLLKSAEKMISASRARLSEGIELRKCEICGEPTTERVCKACQLKAEIMKVIER</sequence>
<keyword evidence="8" id="KW-1185">Reference proteome</keyword>
<dbReference type="InterPro" id="IPR000541">
    <property type="entry name" value="Ncs6/Tuc1/Ctu1"/>
</dbReference>
<dbReference type="SUPFAM" id="SSF52402">
    <property type="entry name" value="Adenine nucleotide alpha hydrolases-like"/>
    <property type="match status" value="1"/>
</dbReference>
<feature type="binding site" evidence="3">
    <location>
        <position position="164"/>
    </location>
    <ligand>
        <name>ATP</name>
        <dbReference type="ChEBI" id="CHEBI:30616"/>
    </ligand>
</feature>
<feature type="binding site" evidence="2">
    <location>
        <position position="4"/>
    </location>
    <ligand>
        <name>Zn(2+)</name>
        <dbReference type="ChEBI" id="CHEBI:29105"/>
        <label>1</label>
    </ligand>
</feature>
<dbReference type="Gene3D" id="3.40.50.620">
    <property type="entry name" value="HUPs"/>
    <property type="match status" value="1"/>
</dbReference>
<comment type="caution">
    <text evidence="6">The sequence shown here is derived from an EMBL/GenBank/DDBJ whole genome shotgun (WGS) entry which is preliminary data.</text>
</comment>
<dbReference type="PANTHER" id="PTHR11807:SF12">
    <property type="entry name" value="CYTOPLASMIC TRNA 2-THIOLATION PROTEIN 1"/>
    <property type="match status" value="1"/>
</dbReference>